<dbReference type="Pfam" id="PF04397">
    <property type="entry name" value="LytTR"/>
    <property type="match status" value="1"/>
</dbReference>
<dbReference type="InterPro" id="IPR007492">
    <property type="entry name" value="LytTR_DNA-bd_dom"/>
</dbReference>
<dbReference type="SMART" id="SM00850">
    <property type="entry name" value="LytTR"/>
    <property type="match status" value="1"/>
</dbReference>
<feature type="domain" description="Response regulatory" evidence="3">
    <location>
        <begin position="5"/>
        <end position="120"/>
    </location>
</feature>
<reference evidence="5 6" key="1">
    <citation type="submission" date="2018-07" db="EMBL/GenBank/DDBJ databases">
        <title>Genomic Encyclopedia of Type Strains, Phase IV (KMG-IV): sequencing the most valuable type-strain genomes for metagenomic binning, comparative biology and taxonomic classification.</title>
        <authorList>
            <person name="Goeker M."/>
        </authorList>
    </citation>
    <scope>NUCLEOTIDE SEQUENCE [LARGE SCALE GENOMIC DNA]</scope>
    <source>
        <strain evidence="5 6">DSM 4134</strain>
    </source>
</reference>
<dbReference type="CDD" id="cd17534">
    <property type="entry name" value="REC_DC-like"/>
    <property type="match status" value="1"/>
</dbReference>
<dbReference type="GO" id="GO:0032993">
    <property type="term" value="C:protein-DNA complex"/>
    <property type="evidence" value="ECO:0007669"/>
    <property type="project" value="TreeGrafter"/>
</dbReference>
<dbReference type="Gene3D" id="3.40.50.2300">
    <property type="match status" value="1"/>
</dbReference>
<dbReference type="PROSITE" id="PS50930">
    <property type="entry name" value="HTH_LYTTR"/>
    <property type="match status" value="1"/>
</dbReference>
<dbReference type="AlphaFoldDB" id="A0A3D9L414"/>
<dbReference type="GO" id="GO:0000976">
    <property type="term" value="F:transcription cis-regulatory region binding"/>
    <property type="evidence" value="ECO:0007669"/>
    <property type="project" value="TreeGrafter"/>
</dbReference>
<dbReference type="EMBL" id="QREG01000006">
    <property type="protein sequence ID" value="REE00095.1"/>
    <property type="molecule type" value="Genomic_DNA"/>
</dbReference>
<dbReference type="SMART" id="SM00448">
    <property type="entry name" value="REC"/>
    <property type="match status" value="1"/>
</dbReference>
<evidence type="ECO:0000256" key="1">
    <source>
        <dbReference type="ARBA" id="ARBA00023125"/>
    </source>
</evidence>
<sequence>MHRVKVLVVEDEFIVAEEIAQVLDQHEFEVVGKAANAEEALTLARLMEPDIALCDININGDKDGIQLAAELKQISNVAVIFLTAFDDSEYLERASSVEPAAYIVKPFEARNLVVAIKLAFKKLDQQQEEPDGAYFVNDRIFIREGHRFNKLLISDIAYVEALGSYCDIYTSDKKITLTLNLKHFMSRLNHPKFIRVHRSYLVNVDAIDSFEGNVIYIGMQEIPISASQKESFMKLIKTI</sequence>
<dbReference type="PANTHER" id="PTHR48111:SF17">
    <property type="entry name" value="TRANSCRIPTIONAL REGULATORY PROTEIN YPDB"/>
    <property type="match status" value="1"/>
</dbReference>
<evidence type="ECO:0000259" key="3">
    <source>
        <dbReference type="PROSITE" id="PS50110"/>
    </source>
</evidence>
<evidence type="ECO:0000313" key="5">
    <source>
        <dbReference type="EMBL" id="REE00095.1"/>
    </source>
</evidence>
<gene>
    <name evidence="5" type="ORF">C7460_10632</name>
</gene>
<keyword evidence="2" id="KW-0597">Phosphoprotein</keyword>
<dbReference type="GO" id="GO:0000156">
    <property type="term" value="F:phosphorelay response regulator activity"/>
    <property type="evidence" value="ECO:0007669"/>
    <property type="project" value="TreeGrafter"/>
</dbReference>
<dbReference type="InterPro" id="IPR011006">
    <property type="entry name" value="CheY-like_superfamily"/>
</dbReference>
<dbReference type="Proteomes" id="UP000256779">
    <property type="component" value="Unassembled WGS sequence"/>
</dbReference>
<comment type="caution">
    <text evidence="5">The sequence shown here is derived from an EMBL/GenBank/DDBJ whole genome shotgun (WGS) entry which is preliminary data.</text>
</comment>
<dbReference type="GO" id="GO:0005829">
    <property type="term" value="C:cytosol"/>
    <property type="evidence" value="ECO:0007669"/>
    <property type="project" value="TreeGrafter"/>
</dbReference>
<accession>A0A3D9L414</accession>
<keyword evidence="6" id="KW-1185">Reference proteome</keyword>
<dbReference type="SUPFAM" id="SSF52172">
    <property type="entry name" value="CheY-like"/>
    <property type="match status" value="1"/>
</dbReference>
<evidence type="ECO:0000256" key="2">
    <source>
        <dbReference type="PROSITE-ProRule" id="PRU00169"/>
    </source>
</evidence>
<dbReference type="InterPro" id="IPR001789">
    <property type="entry name" value="Sig_transdc_resp-reg_receiver"/>
</dbReference>
<dbReference type="OrthoDB" id="1646880at2"/>
<feature type="domain" description="HTH LytTR-type" evidence="4">
    <location>
        <begin position="140"/>
        <end position="211"/>
    </location>
</feature>
<dbReference type="RefSeq" id="WP_115867630.1">
    <property type="nucleotide sequence ID" value="NZ_QREG01000006.1"/>
</dbReference>
<dbReference type="PROSITE" id="PS50110">
    <property type="entry name" value="RESPONSE_REGULATORY"/>
    <property type="match status" value="1"/>
</dbReference>
<feature type="modified residue" description="4-aspartylphosphate" evidence="2">
    <location>
        <position position="55"/>
    </location>
</feature>
<dbReference type="Gene3D" id="2.40.50.1020">
    <property type="entry name" value="LytTr DNA-binding domain"/>
    <property type="match status" value="1"/>
</dbReference>
<name>A0A3D9L414_MARFU</name>
<organism evidence="5 6">
    <name type="scientific">Marinoscillum furvescens DSM 4134</name>
    <dbReference type="NCBI Taxonomy" id="1122208"/>
    <lineage>
        <taxon>Bacteria</taxon>
        <taxon>Pseudomonadati</taxon>
        <taxon>Bacteroidota</taxon>
        <taxon>Cytophagia</taxon>
        <taxon>Cytophagales</taxon>
        <taxon>Reichenbachiellaceae</taxon>
        <taxon>Marinoscillum</taxon>
    </lineage>
</organism>
<evidence type="ECO:0000259" key="4">
    <source>
        <dbReference type="PROSITE" id="PS50930"/>
    </source>
</evidence>
<keyword evidence="1" id="KW-0238">DNA-binding</keyword>
<protein>
    <submittedName>
        <fullName evidence="5">LytTR family two component transcriptional regulator</fullName>
    </submittedName>
</protein>
<dbReference type="Pfam" id="PF00072">
    <property type="entry name" value="Response_reg"/>
    <property type="match status" value="1"/>
</dbReference>
<dbReference type="InterPro" id="IPR039420">
    <property type="entry name" value="WalR-like"/>
</dbReference>
<dbReference type="GO" id="GO:0006355">
    <property type="term" value="P:regulation of DNA-templated transcription"/>
    <property type="evidence" value="ECO:0007669"/>
    <property type="project" value="TreeGrafter"/>
</dbReference>
<proteinExistence type="predicted"/>
<dbReference type="PANTHER" id="PTHR48111">
    <property type="entry name" value="REGULATOR OF RPOS"/>
    <property type="match status" value="1"/>
</dbReference>
<evidence type="ECO:0000313" key="6">
    <source>
        <dbReference type="Proteomes" id="UP000256779"/>
    </source>
</evidence>